<dbReference type="SUPFAM" id="SSF54695">
    <property type="entry name" value="POZ domain"/>
    <property type="match status" value="2"/>
</dbReference>
<proteinExistence type="predicted"/>
<dbReference type="PANTHER" id="PTHR46231">
    <property type="entry name" value="ANKYRIN REPEAT AND BTB/POZ DOMAIN-CONTAINING PROTEIN 1"/>
    <property type="match status" value="1"/>
</dbReference>
<dbReference type="InterPro" id="IPR011333">
    <property type="entry name" value="SKP1/BTB/POZ_sf"/>
</dbReference>
<accession>A0ABD1Z2I4</accession>
<keyword evidence="2" id="KW-0677">Repeat</keyword>
<dbReference type="CDD" id="cd18186">
    <property type="entry name" value="BTB_POZ_ZBTB_KLHL-like"/>
    <property type="match status" value="1"/>
</dbReference>
<evidence type="ECO:0000256" key="3">
    <source>
        <dbReference type="ARBA" id="ARBA00023043"/>
    </source>
</evidence>
<comment type="pathway">
    <text evidence="1">Protein modification; protein ubiquitination.</text>
</comment>
<dbReference type="AlphaFoldDB" id="A0ABD1Z2I4"/>
<keyword evidence="7" id="KW-1185">Reference proteome</keyword>
<evidence type="ECO:0000313" key="6">
    <source>
        <dbReference type="EMBL" id="KAL2641705.1"/>
    </source>
</evidence>
<dbReference type="PROSITE" id="PS50097">
    <property type="entry name" value="BTB"/>
    <property type="match status" value="2"/>
</dbReference>
<feature type="domain" description="BTB" evidence="5">
    <location>
        <begin position="378"/>
        <end position="457"/>
    </location>
</feature>
<feature type="region of interest" description="Disordered" evidence="4">
    <location>
        <begin position="537"/>
        <end position="572"/>
    </location>
</feature>
<dbReference type="InterPro" id="IPR000210">
    <property type="entry name" value="BTB/POZ_dom"/>
</dbReference>
<protein>
    <recommendedName>
        <fullName evidence="5">BTB domain-containing protein</fullName>
    </recommendedName>
</protein>
<reference evidence="6 7" key="1">
    <citation type="submission" date="2024-09" db="EMBL/GenBank/DDBJ databases">
        <title>Chromosome-scale assembly of Riccia fluitans.</title>
        <authorList>
            <person name="Paukszto L."/>
            <person name="Sawicki J."/>
            <person name="Karawczyk K."/>
            <person name="Piernik-Szablinska J."/>
            <person name="Szczecinska M."/>
            <person name="Mazdziarz M."/>
        </authorList>
    </citation>
    <scope>NUCLEOTIDE SEQUENCE [LARGE SCALE GENOMIC DNA]</scope>
    <source>
        <strain evidence="6">Rf_01</strain>
        <tissue evidence="6">Aerial parts of the thallus</tissue>
    </source>
</reference>
<dbReference type="InterPro" id="IPR044515">
    <property type="entry name" value="ABTB1"/>
</dbReference>
<comment type="caution">
    <text evidence="6">The sequence shown here is derived from an EMBL/GenBank/DDBJ whole genome shotgun (WGS) entry which is preliminary data.</text>
</comment>
<feature type="compositionally biased region" description="Basic and acidic residues" evidence="4">
    <location>
        <begin position="321"/>
        <end position="332"/>
    </location>
</feature>
<dbReference type="InterPro" id="IPR036770">
    <property type="entry name" value="Ankyrin_rpt-contain_sf"/>
</dbReference>
<evidence type="ECO:0000256" key="2">
    <source>
        <dbReference type="ARBA" id="ARBA00022737"/>
    </source>
</evidence>
<feature type="region of interest" description="Disordered" evidence="4">
    <location>
        <begin position="321"/>
        <end position="345"/>
    </location>
</feature>
<dbReference type="Pfam" id="PF13637">
    <property type="entry name" value="Ank_4"/>
    <property type="match status" value="1"/>
</dbReference>
<sequence>MAPQWAELDPELDAIFHDDEPDGPELPRKRVPTGDVYEAARAGDVERLKFWLELGVNVNARDAWDSVALYYACLAGQLDAAHMLLECGAICSENTFDGDRCHYAALNLRVRKLLKAFEARPPPLAPLPRSLRELFLKSSANLSYLEGHSRTAEDDLAVPSIKNSRLADEESDGLGADVTFSVAGRVMEANRAILAARSPYFKSKFESDWRTRKEFRFVSSKLKFSALFSLLHYFYTDRLDVAVDDMEDLVRVCKVCECLSLKKALEKEVAHQKFANYKSLRGVDDSQKRFILQASSLSWEEQLPAAMRRLFRLCLANSSKERMPTTENRPDSAGRSSRNGFHDDNGYMAEEMEQERRATSLEASSVGDEKLDFEEDHADVIMLVDGRKFRCHRFILAARSEYFQARFARMSENQKACCTSRNGGFGVLPVLEEHDLSANAFEKLLEYIYTDYVEDIDPDEAEEMFDAASRYLLFPLKRAVVDVLLPQLETTPPAELCRWLLLSDMYGVTKLREHCLDAMALNLELFANTPEFRLMLKALPPPSGDSEERTTAPSAPGEQGQGGNQGNMLDDLREKWLAIEGEELDQRDESARYFDRRLAELVEMAIAEEEEFNSMEDASENEREP</sequence>
<gene>
    <name evidence="6" type="ORF">R1flu_009292</name>
</gene>
<dbReference type="SMART" id="SM00225">
    <property type="entry name" value="BTB"/>
    <property type="match status" value="2"/>
</dbReference>
<evidence type="ECO:0000256" key="4">
    <source>
        <dbReference type="SAM" id="MobiDB-lite"/>
    </source>
</evidence>
<dbReference type="SUPFAM" id="SSF48403">
    <property type="entry name" value="Ankyrin repeat"/>
    <property type="match status" value="1"/>
</dbReference>
<dbReference type="Proteomes" id="UP001605036">
    <property type="component" value="Unassembled WGS sequence"/>
</dbReference>
<name>A0ABD1Z2I4_9MARC</name>
<dbReference type="Pfam" id="PF00651">
    <property type="entry name" value="BTB"/>
    <property type="match status" value="2"/>
</dbReference>
<evidence type="ECO:0000259" key="5">
    <source>
        <dbReference type="PROSITE" id="PS50097"/>
    </source>
</evidence>
<dbReference type="PANTHER" id="PTHR46231:SF1">
    <property type="entry name" value="ANKYRIN REPEAT AND BTB_POZ DOMAIN-CONTAINING PROTEIN 1"/>
    <property type="match status" value="1"/>
</dbReference>
<evidence type="ECO:0000256" key="1">
    <source>
        <dbReference type="ARBA" id="ARBA00004906"/>
    </source>
</evidence>
<organism evidence="6 7">
    <name type="scientific">Riccia fluitans</name>
    <dbReference type="NCBI Taxonomy" id="41844"/>
    <lineage>
        <taxon>Eukaryota</taxon>
        <taxon>Viridiplantae</taxon>
        <taxon>Streptophyta</taxon>
        <taxon>Embryophyta</taxon>
        <taxon>Marchantiophyta</taxon>
        <taxon>Marchantiopsida</taxon>
        <taxon>Marchantiidae</taxon>
        <taxon>Marchantiales</taxon>
        <taxon>Ricciaceae</taxon>
        <taxon>Riccia</taxon>
    </lineage>
</organism>
<dbReference type="InterPro" id="IPR002110">
    <property type="entry name" value="Ankyrin_rpt"/>
</dbReference>
<keyword evidence="3" id="KW-0040">ANK repeat</keyword>
<dbReference type="EMBL" id="JBHFFA010000002">
    <property type="protein sequence ID" value="KAL2641705.1"/>
    <property type="molecule type" value="Genomic_DNA"/>
</dbReference>
<feature type="domain" description="BTB" evidence="5">
    <location>
        <begin position="176"/>
        <end position="243"/>
    </location>
</feature>
<evidence type="ECO:0000313" key="7">
    <source>
        <dbReference type="Proteomes" id="UP001605036"/>
    </source>
</evidence>
<dbReference type="Gene3D" id="3.30.710.10">
    <property type="entry name" value="Potassium Channel Kv1.1, Chain A"/>
    <property type="match status" value="2"/>
</dbReference>
<dbReference type="Gene3D" id="1.25.40.20">
    <property type="entry name" value="Ankyrin repeat-containing domain"/>
    <property type="match status" value="1"/>
</dbReference>